<accession>A0A2P2KF97</accession>
<reference evidence="1" key="1">
    <citation type="submission" date="2018-02" db="EMBL/GenBank/DDBJ databases">
        <title>Rhizophora mucronata_Transcriptome.</title>
        <authorList>
            <person name="Meera S.P."/>
            <person name="Sreeshan A."/>
            <person name="Augustine A."/>
        </authorList>
    </citation>
    <scope>NUCLEOTIDE SEQUENCE</scope>
    <source>
        <tissue evidence="1">Leaf</tissue>
    </source>
</reference>
<evidence type="ECO:0000313" key="1">
    <source>
        <dbReference type="EMBL" id="MBX04416.1"/>
    </source>
</evidence>
<proteinExistence type="predicted"/>
<organism evidence="1">
    <name type="scientific">Rhizophora mucronata</name>
    <name type="common">Asiatic mangrove</name>
    <dbReference type="NCBI Taxonomy" id="61149"/>
    <lineage>
        <taxon>Eukaryota</taxon>
        <taxon>Viridiplantae</taxon>
        <taxon>Streptophyta</taxon>
        <taxon>Embryophyta</taxon>
        <taxon>Tracheophyta</taxon>
        <taxon>Spermatophyta</taxon>
        <taxon>Magnoliopsida</taxon>
        <taxon>eudicotyledons</taxon>
        <taxon>Gunneridae</taxon>
        <taxon>Pentapetalae</taxon>
        <taxon>rosids</taxon>
        <taxon>fabids</taxon>
        <taxon>Malpighiales</taxon>
        <taxon>Rhizophoraceae</taxon>
        <taxon>Rhizophora</taxon>
    </lineage>
</organism>
<sequence length="57" mass="6747">MYIYIEFESLSLDICCCCCDVLFRVNKRAQIFLESQNCVHFVSDSIHRRSGCWLFGF</sequence>
<protein>
    <submittedName>
        <fullName evidence="1">Uncharacterized protein</fullName>
    </submittedName>
</protein>
<dbReference type="EMBL" id="GGEC01023932">
    <property type="protein sequence ID" value="MBX04416.1"/>
    <property type="molecule type" value="Transcribed_RNA"/>
</dbReference>
<dbReference type="AlphaFoldDB" id="A0A2P2KF97"/>
<name>A0A2P2KF97_RHIMU</name>